<proteinExistence type="predicted"/>
<name>A0A386JAM9_9VIRU</name>
<dbReference type="EMBL" id="KU170628">
    <property type="protein sequence ID" value="AYD68263.1"/>
    <property type="molecule type" value="Genomic_DNA"/>
</dbReference>
<evidence type="ECO:0000313" key="1">
    <source>
        <dbReference type="EMBL" id="AYD68263.1"/>
    </source>
</evidence>
<dbReference type="Proteomes" id="UP000316643">
    <property type="component" value="Genome"/>
</dbReference>
<dbReference type="Pfam" id="PF13455">
    <property type="entry name" value="MUG113"/>
    <property type="match status" value="1"/>
</dbReference>
<organism evidence="1 2">
    <name type="scientific">Heliothis virescens ascovirus 3h</name>
    <dbReference type="NCBI Taxonomy" id="1268039"/>
    <lineage>
        <taxon>Viruses</taxon>
        <taxon>Varidnaviria</taxon>
        <taxon>Bamfordvirae</taxon>
        <taxon>Nucleocytoviricota</taxon>
        <taxon>Megaviricetes</taxon>
        <taxon>Pimascovirales</taxon>
        <taxon>Pimascovirales incertae sedis</taxon>
        <taxon>Ascoviridae</taxon>
        <taxon>Ascovirus</taxon>
    </lineage>
</organism>
<sequence length="99" mass="11548">MLSRSSRRVIRTAVKCCAHYPSDVLASPHCFGFISNLKFRGLLPLDFKSVFVRESSNPYDLEQKIHRHFHESRIKREFFKLTEEDLALLPLICDNLLAQ</sequence>
<protein>
    <submittedName>
        <fullName evidence="1">Bro21</fullName>
    </submittedName>
</protein>
<evidence type="ECO:0000313" key="2">
    <source>
        <dbReference type="Proteomes" id="UP000316643"/>
    </source>
</evidence>
<reference evidence="1 2" key="1">
    <citation type="journal article" date="2017" name="Virol. Sin.">
        <title>Genome analysis of Heliothis virescens ascovirus 3h isolated from China.</title>
        <authorList>
            <person name="Huang G.H."/>
            <person name="Hou D.H."/>
            <person name="Wang M."/>
            <person name="Cheng X.W."/>
            <person name="Hu Z."/>
        </authorList>
    </citation>
    <scope>NUCLEOTIDE SEQUENCE [LARGE SCALE GENOMIC DNA]</scope>
    <source>
        <strain evidence="1">HvAV-3h</strain>
    </source>
</reference>
<accession>A0A386JAM9</accession>